<evidence type="ECO:0000313" key="1">
    <source>
        <dbReference type="EMBL" id="KKN74787.1"/>
    </source>
</evidence>
<name>A0A0F9TIT5_9ZZZZ</name>
<proteinExistence type="predicted"/>
<sequence length="102" mass="11554">MMLWLALRHNPDMPIGVLGIYSDRDKAFAACTSPFDCIGPLELDVVRGNNAEIVPWIGAYYPALEYKPEQLPLPIPQNDNTGFSNSWLHLVDKWLDRWLGGK</sequence>
<accession>A0A0F9TIT5</accession>
<dbReference type="EMBL" id="LAZR01000320">
    <property type="protein sequence ID" value="KKN74787.1"/>
    <property type="molecule type" value="Genomic_DNA"/>
</dbReference>
<dbReference type="AlphaFoldDB" id="A0A0F9TIT5"/>
<comment type="caution">
    <text evidence="1">The sequence shown here is derived from an EMBL/GenBank/DDBJ whole genome shotgun (WGS) entry which is preliminary data.</text>
</comment>
<gene>
    <name evidence="1" type="ORF">LCGC14_0386800</name>
</gene>
<reference evidence="1" key="1">
    <citation type="journal article" date="2015" name="Nature">
        <title>Complex archaea that bridge the gap between prokaryotes and eukaryotes.</title>
        <authorList>
            <person name="Spang A."/>
            <person name="Saw J.H."/>
            <person name="Jorgensen S.L."/>
            <person name="Zaremba-Niedzwiedzka K."/>
            <person name="Martijn J."/>
            <person name="Lind A.E."/>
            <person name="van Eijk R."/>
            <person name="Schleper C."/>
            <person name="Guy L."/>
            <person name="Ettema T.J."/>
        </authorList>
    </citation>
    <scope>NUCLEOTIDE SEQUENCE</scope>
</reference>
<protein>
    <submittedName>
        <fullName evidence="1">Uncharacterized protein</fullName>
    </submittedName>
</protein>
<organism evidence="1">
    <name type="scientific">marine sediment metagenome</name>
    <dbReference type="NCBI Taxonomy" id="412755"/>
    <lineage>
        <taxon>unclassified sequences</taxon>
        <taxon>metagenomes</taxon>
        <taxon>ecological metagenomes</taxon>
    </lineage>
</organism>